<dbReference type="PANTHER" id="PTHR46383">
    <property type="entry name" value="ASPARTATE AMINOTRANSFERASE"/>
    <property type="match status" value="1"/>
</dbReference>
<evidence type="ECO:0000259" key="6">
    <source>
        <dbReference type="Pfam" id="PF00155"/>
    </source>
</evidence>
<dbReference type="GO" id="GO:0030170">
    <property type="term" value="F:pyridoxal phosphate binding"/>
    <property type="evidence" value="ECO:0007669"/>
    <property type="project" value="InterPro"/>
</dbReference>
<evidence type="ECO:0000256" key="1">
    <source>
        <dbReference type="ARBA" id="ARBA00001933"/>
    </source>
</evidence>
<evidence type="ECO:0000256" key="5">
    <source>
        <dbReference type="ARBA" id="ARBA00022898"/>
    </source>
</evidence>
<dbReference type="CDD" id="cd00609">
    <property type="entry name" value="AAT_like"/>
    <property type="match status" value="1"/>
</dbReference>
<feature type="domain" description="Aminotransferase class I/classII large" evidence="6">
    <location>
        <begin position="51"/>
        <end position="401"/>
    </location>
</feature>
<dbReference type="PANTHER" id="PTHR46383:SF1">
    <property type="entry name" value="ASPARTATE AMINOTRANSFERASE"/>
    <property type="match status" value="1"/>
</dbReference>
<evidence type="ECO:0000313" key="7">
    <source>
        <dbReference type="EMBL" id="UYM03646.1"/>
    </source>
</evidence>
<dbReference type="GO" id="GO:0008483">
    <property type="term" value="F:transaminase activity"/>
    <property type="evidence" value="ECO:0007669"/>
    <property type="project" value="UniProtKB-KW"/>
</dbReference>
<protein>
    <submittedName>
        <fullName evidence="7">Pyridoxal phosphate-dependent aminotransferase</fullName>
    </submittedName>
</protein>
<dbReference type="EMBL" id="CP094970">
    <property type="protein sequence ID" value="UYM03646.1"/>
    <property type="molecule type" value="Genomic_DNA"/>
</dbReference>
<evidence type="ECO:0000256" key="3">
    <source>
        <dbReference type="ARBA" id="ARBA00022576"/>
    </source>
</evidence>
<keyword evidence="4" id="KW-0808">Transferase</keyword>
<accession>A0AA46TE44</accession>
<dbReference type="SUPFAM" id="SSF53383">
    <property type="entry name" value="PLP-dependent transferases"/>
    <property type="match status" value="1"/>
</dbReference>
<proteinExistence type="inferred from homology"/>
<keyword evidence="3 7" id="KW-0032">Aminotransferase</keyword>
<evidence type="ECO:0000256" key="2">
    <source>
        <dbReference type="ARBA" id="ARBA00007441"/>
    </source>
</evidence>
<dbReference type="AlphaFoldDB" id="A0AA46TE44"/>
<dbReference type="Pfam" id="PF00155">
    <property type="entry name" value="Aminotran_1_2"/>
    <property type="match status" value="1"/>
</dbReference>
<dbReference type="Gene3D" id="3.40.640.10">
    <property type="entry name" value="Type I PLP-dependent aspartate aminotransferase-like (Major domain)"/>
    <property type="match status" value="1"/>
</dbReference>
<evidence type="ECO:0000256" key="4">
    <source>
        <dbReference type="ARBA" id="ARBA00022679"/>
    </source>
</evidence>
<keyword evidence="5" id="KW-0663">Pyridoxal phosphate</keyword>
<dbReference type="RefSeq" id="WP_271632268.1">
    <property type="nucleotide sequence ID" value="NZ_CP094970.1"/>
</dbReference>
<name>A0AA46TE44_9ACTN</name>
<organism evidence="7 8">
    <name type="scientific">Solicola gregarius</name>
    <dbReference type="NCBI Taxonomy" id="2908642"/>
    <lineage>
        <taxon>Bacteria</taxon>
        <taxon>Bacillati</taxon>
        <taxon>Actinomycetota</taxon>
        <taxon>Actinomycetes</taxon>
        <taxon>Propionibacteriales</taxon>
        <taxon>Nocardioidaceae</taxon>
        <taxon>Solicola</taxon>
    </lineage>
</organism>
<gene>
    <name evidence="7" type="ORF">L0C25_13915</name>
</gene>
<comment type="cofactor">
    <cofactor evidence="1">
        <name>pyridoxal 5'-phosphate</name>
        <dbReference type="ChEBI" id="CHEBI:597326"/>
    </cofactor>
</comment>
<comment type="similarity">
    <text evidence="2">Belongs to the class-I pyridoxal-phosphate-dependent aminotransferase family.</text>
</comment>
<dbReference type="GO" id="GO:0006520">
    <property type="term" value="P:amino acid metabolic process"/>
    <property type="evidence" value="ECO:0007669"/>
    <property type="project" value="InterPro"/>
</dbReference>
<sequence>MTELTERRAVGAPDPCPSGSFPMEVVPESVLHKVFRASQRWTLTHGREVNALHVGEPAYGMPPSVVDAMTDAIVSGDTAYTSAEGSPELRDALTAKLVRQGLDVSPDQVFVAPGSCQGLSAVGKAVHTPGAAWLIPQVHWPIYRQQGAVNSYETLAYPLGEHYGLDVDAIAKSATPQTRVIVVNSPANPTGAVADDRDRRDLLTLATERNWIVISDEAYEDFVYDGKHTPLATLEADTDPDERRVFSAFTFSKSHAMTGCRVGYVVAPNDRFAALLRKVQEATIIAPPTPAQRGALAALNEHEAVRENVAQVQASRDAIMPELVAAGLIDVPPAGGWYALLNIDRSGLRAQQFSDRLLAERGVGVAPAAAFAVDGDPIARDLIRISMAGDRELLVEGVQAIIQACHEWGDPRDARSEGTT</sequence>
<keyword evidence="8" id="KW-1185">Reference proteome</keyword>
<dbReference type="InterPro" id="IPR015424">
    <property type="entry name" value="PyrdxlP-dep_Trfase"/>
</dbReference>
<evidence type="ECO:0000313" key="8">
    <source>
        <dbReference type="Proteomes" id="UP001164390"/>
    </source>
</evidence>
<dbReference type="Proteomes" id="UP001164390">
    <property type="component" value="Chromosome"/>
</dbReference>
<reference evidence="7" key="1">
    <citation type="submission" date="2022-01" db="EMBL/GenBank/DDBJ databases">
        <title>Nocardioidaceae gen. sp. A5X3R13.</title>
        <authorList>
            <person name="Lopez Marin M.A."/>
            <person name="Uhlik O."/>
        </authorList>
    </citation>
    <scope>NUCLEOTIDE SEQUENCE</scope>
    <source>
        <strain evidence="7">A5X3R13</strain>
    </source>
</reference>
<dbReference type="InterPro" id="IPR015421">
    <property type="entry name" value="PyrdxlP-dep_Trfase_major"/>
</dbReference>
<dbReference type="KEGG" id="sgrg:L0C25_13915"/>
<dbReference type="InterPro" id="IPR050596">
    <property type="entry name" value="AspAT/PAT-like"/>
</dbReference>
<dbReference type="InterPro" id="IPR004839">
    <property type="entry name" value="Aminotransferase_I/II_large"/>
</dbReference>